<protein>
    <submittedName>
        <fullName evidence="1">Uncharacterized protein</fullName>
    </submittedName>
</protein>
<reference evidence="1" key="2">
    <citation type="submission" date="2023-05" db="EMBL/GenBank/DDBJ databases">
        <authorList>
            <person name="Fouks B."/>
        </authorList>
    </citation>
    <scope>NUCLEOTIDE SEQUENCE</scope>
    <source>
        <strain evidence="1">Stay&amp;Tobe</strain>
        <tissue evidence="1">Testes</tissue>
    </source>
</reference>
<feature type="non-terminal residue" evidence="1">
    <location>
        <position position="1"/>
    </location>
</feature>
<sequence>HGEGSSSGNGHEISCRDCSCLSCDSKYARFEQLSTRNLLLISYWTRRYLLDSSSLALWPFKSSLSLPHGIYPNIPIFSLHHFMPAF</sequence>
<comment type="caution">
    <text evidence="1">The sequence shown here is derived from an EMBL/GenBank/DDBJ whole genome shotgun (WGS) entry which is preliminary data.</text>
</comment>
<dbReference type="AlphaFoldDB" id="A0AAD8A662"/>
<organism evidence="1 2">
    <name type="scientific">Diploptera punctata</name>
    <name type="common">Pacific beetle cockroach</name>
    <dbReference type="NCBI Taxonomy" id="6984"/>
    <lineage>
        <taxon>Eukaryota</taxon>
        <taxon>Metazoa</taxon>
        <taxon>Ecdysozoa</taxon>
        <taxon>Arthropoda</taxon>
        <taxon>Hexapoda</taxon>
        <taxon>Insecta</taxon>
        <taxon>Pterygota</taxon>
        <taxon>Neoptera</taxon>
        <taxon>Polyneoptera</taxon>
        <taxon>Dictyoptera</taxon>
        <taxon>Blattodea</taxon>
        <taxon>Blaberoidea</taxon>
        <taxon>Blaberidae</taxon>
        <taxon>Diplopterinae</taxon>
        <taxon>Diploptera</taxon>
    </lineage>
</organism>
<name>A0AAD8A662_DIPPU</name>
<gene>
    <name evidence="1" type="ORF">L9F63_015279</name>
</gene>
<feature type="non-terminal residue" evidence="1">
    <location>
        <position position="86"/>
    </location>
</feature>
<dbReference type="EMBL" id="JASPKZ010003457">
    <property type="protein sequence ID" value="KAJ9593182.1"/>
    <property type="molecule type" value="Genomic_DNA"/>
</dbReference>
<proteinExistence type="predicted"/>
<dbReference type="Proteomes" id="UP001233999">
    <property type="component" value="Unassembled WGS sequence"/>
</dbReference>
<evidence type="ECO:0000313" key="1">
    <source>
        <dbReference type="EMBL" id="KAJ9593182.1"/>
    </source>
</evidence>
<reference evidence="1" key="1">
    <citation type="journal article" date="2023" name="IScience">
        <title>Live-bearing cockroach genome reveals convergent evolutionary mechanisms linked to viviparity in insects and beyond.</title>
        <authorList>
            <person name="Fouks B."/>
            <person name="Harrison M.C."/>
            <person name="Mikhailova A.A."/>
            <person name="Marchal E."/>
            <person name="English S."/>
            <person name="Carruthers M."/>
            <person name="Jennings E.C."/>
            <person name="Chiamaka E.L."/>
            <person name="Frigard R.A."/>
            <person name="Pippel M."/>
            <person name="Attardo G.M."/>
            <person name="Benoit J.B."/>
            <person name="Bornberg-Bauer E."/>
            <person name="Tobe S.S."/>
        </authorList>
    </citation>
    <scope>NUCLEOTIDE SEQUENCE</scope>
    <source>
        <strain evidence="1">Stay&amp;Tobe</strain>
    </source>
</reference>
<evidence type="ECO:0000313" key="2">
    <source>
        <dbReference type="Proteomes" id="UP001233999"/>
    </source>
</evidence>
<accession>A0AAD8A662</accession>
<keyword evidence="2" id="KW-1185">Reference proteome</keyword>